<keyword evidence="2" id="KW-1133">Transmembrane helix</keyword>
<sequence length="105" mass="12550">MTAEEGQKEQPERERREKDRSTWAHRVKLGGREIALPRSPFLRIGLGIMLVIGGLLGFLPIVGFWMLPLGLLVLSYDLPFARRWRRRFVVWWHRRRERQKREGDD</sequence>
<evidence type="ECO:0000313" key="3">
    <source>
        <dbReference type="EMBL" id="RIA47346.1"/>
    </source>
</evidence>
<dbReference type="EMBL" id="QXDF01000003">
    <property type="protein sequence ID" value="RIA47346.1"/>
    <property type="molecule type" value="Genomic_DNA"/>
</dbReference>
<keyword evidence="4" id="KW-1185">Reference proteome</keyword>
<organism evidence="3 4">
    <name type="scientific">Dichotomicrobium thermohalophilum</name>
    <dbReference type="NCBI Taxonomy" id="933063"/>
    <lineage>
        <taxon>Bacteria</taxon>
        <taxon>Pseudomonadati</taxon>
        <taxon>Pseudomonadota</taxon>
        <taxon>Alphaproteobacteria</taxon>
        <taxon>Hyphomicrobiales</taxon>
        <taxon>Hyphomicrobiaceae</taxon>
        <taxon>Dichotomicrobium</taxon>
    </lineage>
</organism>
<evidence type="ECO:0000313" key="4">
    <source>
        <dbReference type="Proteomes" id="UP000266273"/>
    </source>
</evidence>
<feature type="transmembrane region" description="Helical" evidence="2">
    <location>
        <begin position="46"/>
        <end position="76"/>
    </location>
</feature>
<accession>A0A397PCX0</accession>
<comment type="caution">
    <text evidence="3">The sequence shown here is derived from an EMBL/GenBank/DDBJ whole genome shotgun (WGS) entry which is preliminary data.</text>
</comment>
<protein>
    <submittedName>
        <fullName evidence="3">Putative transmembrane protein PGPGW</fullName>
    </submittedName>
</protein>
<gene>
    <name evidence="3" type="ORF">BXY53_2424</name>
</gene>
<reference evidence="3 4" key="1">
    <citation type="submission" date="2018-08" db="EMBL/GenBank/DDBJ databases">
        <title>Genomic Encyclopedia of Archaeal and Bacterial Type Strains, Phase II (KMG-II): from individual species to whole genera.</title>
        <authorList>
            <person name="Goeker M."/>
        </authorList>
    </citation>
    <scope>NUCLEOTIDE SEQUENCE [LARGE SCALE GENOMIC DNA]</scope>
    <source>
        <strain evidence="3 4">DSM 5002</strain>
    </source>
</reference>
<feature type="region of interest" description="Disordered" evidence="1">
    <location>
        <begin position="1"/>
        <end position="21"/>
    </location>
</feature>
<name>A0A397PCX0_9HYPH</name>
<keyword evidence="2 3" id="KW-0812">Transmembrane</keyword>
<proteinExistence type="predicted"/>
<dbReference type="Proteomes" id="UP000266273">
    <property type="component" value="Unassembled WGS sequence"/>
</dbReference>
<evidence type="ECO:0000256" key="2">
    <source>
        <dbReference type="SAM" id="Phobius"/>
    </source>
</evidence>
<evidence type="ECO:0000256" key="1">
    <source>
        <dbReference type="SAM" id="MobiDB-lite"/>
    </source>
</evidence>
<dbReference type="AlphaFoldDB" id="A0A397PCX0"/>
<keyword evidence="2" id="KW-0472">Membrane</keyword>